<dbReference type="InterPro" id="IPR000792">
    <property type="entry name" value="Tscrpt_reg_LuxR_C"/>
</dbReference>
<dbReference type="SUPFAM" id="SSF75516">
    <property type="entry name" value="Pheromone-binding domain of LuxR-like quorum-sensing transcription factors"/>
    <property type="match status" value="1"/>
</dbReference>
<dbReference type="InterPro" id="IPR005143">
    <property type="entry name" value="TF_LuxR_autoind-bd_dom"/>
</dbReference>
<dbReference type="Gene3D" id="3.30.450.80">
    <property type="entry name" value="Transcription factor LuxR-like, autoinducer-binding domain"/>
    <property type="match status" value="1"/>
</dbReference>
<dbReference type="GO" id="GO:0003677">
    <property type="term" value="F:DNA binding"/>
    <property type="evidence" value="ECO:0007669"/>
    <property type="project" value="UniProtKB-KW"/>
</dbReference>
<evidence type="ECO:0000313" key="4">
    <source>
        <dbReference type="EMBL" id="UUN98857.1"/>
    </source>
</evidence>
<keyword evidence="1" id="KW-0805">Transcription regulation</keyword>
<dbReference type="RefSeq" id="WP_198114448.1">
    <property type="nucleotide sequence ID" value="NZ_CP066121.1"/>
</dbReference>
<dbReference type="PRINTS" id="PR00038">
    <property type="entry name" value="HTHLUXR"/>
</dbReference>
<evidence type="ECO:0000256" key="2">
    <source>
        <dbReference type="ARBA" id="ARBA00023125"/>
    </source>
</evidence>
<dbReference type="CDD" id="cd06170">
    <property type="entry name" value="LuxR_C_like"/>
    <property type="match status" value="1"/>
</dbReference>
<dbReference type="InterPro" id="IPR036388">
    <property type="entry name" value="WH-like_DNA-bd_sf"/>
</dbReference>
<keyword evidence="2" id="KW-0238">DNA-binding</keyword>
<dbReference type="PROSITE" id="PS50043">
    <property type="entry name" value="HTH_LUXR_2"/>
    <property type="match status" value="1"/>
</dbReference>
<dbReference type="EMBL" id="CP092085">
    <property type="protein sequence ID" value="UUN98857.1"/>
    <property type="molecule type" value="Genomic_DNA"/>
</dbReference>
<organism evidence="4 5">
    <name type="scientific">Acinetobacter bereziniae</name>
    <name type="common">Acinetobacter genomosp. 10</name>
    <dbReference type="NCBI Taxonomy" id="106648"/>
    <lineage>
        <taxon>Bacteria</taxon>
        <taxon>Pseudomonadati</taxon>
        <taxon>Pseudomonadota</taxon>
        <taxon>Gammaproteobacteria</taxon>
        <taxon>Moraxellales</taxon>
        <taxon>Moraxellaceae</taxon>
        <taxon>Acinetobacter</taxon>
    </lineage>
</organism>
<dbReference type="InterPro" id="IPR019941">
    <property type="entry name" value="Tscrpt_reg_LuxR_HchA-assoc"/>
</dbReference>
<keyword evidence="3" id="KW-0804">Transcription</keyword>
<name>A0A8I1AJX9_ACIBZ</name>
<dbReference type="Pfam" id="PF00196">
    <property type="entry name" value="GerE"/>
    <property type="match status" value="1"/>
</dbReference>
<sequence>MTNKALRFAPHQLADLLFQTVYQLKQAHHLQQVFQILVSFAATLNFDRIIVCSVFPHNQSECVDEIFFVSGPWSNVENIDEREIYLRRCPITRHIFEYDEPFFWTKALNKKTGKESYRVIKNTSNQDELSGIQVPIFGRTGLEGAFSFAGNLSDVSDDFKLMLQMICQLAFRKILSYRPDTSVQQRKLTQREKEVLKWAAIGRKQIEIAEILKISERTVENHLRNVRKRLGVKSTAQAIASAMVSKEIEI</sequence>
<dbReference type="InterPro" id="IPR036693">
    <property type="entry name" value="TF_LuxR_autoind-bd_dom_sf"/>
</dbReference>
<evidence type="ECO:0000313" key="5">
    <source>
        <dbReference type="Proteomes" id="UP000644140"/>
    </source>
</evidence>
<dbReference type="SUPFAM" id="SSF46894">
    <property type="entry name" value="C-terminal effector domain of the bipartite response regulators"/>
    <property type="match status" value="1"/>
</dbReference>
<dbReference type="InterPro" id="IPR016032">
    <property type="entry name" value="Sig_transdc_resp-reg_C-effctor"/>
</dbReference>
<dbReference type="Gene3D" id="1.10.10.10">
    <property type="entry name" value="Winged helix-like DNA-binding domain superfamily/Winged helix DNA-binding domain"/>
    <property type="match status" value="1"/>
</dbReference>
<accession>A0A8I1AJX9</accession>
<dbReference type="GO" id="GO:0006355">
    <property type="term" value="P:regulation of DNA-templated transcription"/>
    <property type="evidence" value="ECO:0007669"/>
    <property type="project" value="InterPro"/>
</dbReference>
<protein>
    <submittedName>
        <fullName evidence="4">Autoinducer binding domain-containing protein</fullName>
    </submittedName>
</protein>
<dbReference type="AlphaFoldDB" id="A0A8I1AJX9"/>
<reference evidence="4" key="1">
    <citation type="submission" date="2022-02" db="EMBL/GenBank/DDBJ databases">
        <title>Characterization of Tn125 harboring carbapenem-resistant Acinetobacter bereziniae clinical isolates.</title>
        <authorList>
            <person name="Wong N.-K."/>
            <person name="Pan Q."/>
        </authorList>
    </citation>
    <scope>NUCLEOTIDE SEQUENCE</scope>
    <source>
        <strain evidence="4">GD03393</strain>
    </source>
</reference>
<dbReference type="Proteomes" id="UP000644140">
    <property type="component" value="Chromosome"/>
</dbReference>
<dbReference type="PANTHER" id="PTHR44688:SF16">
    <property type="entry name" value="DNA-BINDING TRANSCRIPTIONAL ACTIVATOR DEVR_DOSR"/>
    <property type="match status" value="1"/>
</dbReference>
<gene>
    <name evidence="4" type="ORF">I9054_005245</name>
</gene>
<evidence type="ECO:0000256" key="3">
    <source>
        <dbReference type="ARBA" id="ARBA00023163"/>
    </source>
</evidence>
<dbReference type="SMART" id="SM00421">
    <property type="entry name" value="HTH_LUXR"/>
    <property type="match status" value="1"/>
</dbReference>
<dbReference type="Pfam" id="PF03472">
    <property type="entry name" value="Autoind_bind"/>
    <property type="match status" value="1"/>
</dbReference>
<dbReference type="PANTHER" id="PTHR44688">
    <property type="entry name" value="DNA-BINDING TRANSCRIPTIONAL ACTIVATOR DEVR_DOSR"/>
    <property type="match status" value="1"/>
</dbReference>
<proteinExistence type="predicted"/>
<evidence type="ECO:0000256" key="1">
    <source>
        <dbReference type="ARBA" id="ARBA00023015"/>
    </source>
</evidence>
<dbReference type="NCBIfam" id="TIGR03541">
    <property type="entry name" value="reg_near_HchA"/>
    <property type="match status" value="1"/>
</dbReference>